<evidence type="ECO:0000256" key="1">
    <source>
        <dbReference type="ARBA" id="ARBA00009437"/>
    </source>
</evidence>
<keyword evidence="2" id="KW-0805">Transcription regulation</keyword>
<dbReference type="Pfam" id="PF00126">
    <property type="entry name" value="HTH_1"/>
    <property type="match status" value="1"/>
</dbReference>
<evidence type="ECO:0000256" key="4">
    <source>
        <dbReference type="ARBA" id="ARBA00023163"/>
    </source>
</evidence>
<dbReference type="PANTHER" id="PTHR30427:SF1">
    <property type="entry name" value="TRANSCRIPTIONAL ACTIVATOR PROTEIN LYSR"/>
    <property type="match status" value="1"/>
</dbReference>
<comment type="similarity">
    <text evidence="1">Belongs to the LysR transcriptional regulatory family.</text>
</comment>
<evidence type="ECO:0000313" key="6">
    <source>
        <dbReference type="EMBL" id="RED50765.1"/>
    </source>
</evidence>
<dbReference type="EMBL" id="QRDW01000004">
    <property type="protein sequence ID" value="RED50765.1"/>
    <property type="molecule type" value="Genomic_DNA"/>
</dbReference>
<dbReference type="Proteomes" id="UP000256845">
    <property type="component" value="Unassembled WGS sequence"/>
</dbReference>
<dbReference type="GO" id="GO:0043565">
    <property type="term" value="F:sequence-specific DNA binding"/>
    <property type="evidence" value="ECO:0007669"/>
    <property type="project" value="TreeGrafter"/>
</dbReference>
<dbReference type="InterPro" id="IPR000847">
    <property type="entry name" value="LysR_HTH_N"/>
</dbReference>
<keyword evidence="3 6" id="KW-0238">DNA-binding</keyword>
<dbReference type="GO" id="GO:0003700">
    <property type="term" value="F:DNA-binding transcription factor activity"/>
    <property type="evidence" value="ECO:0007669"/>
    <property type="project" value="InterPro"/>
</dbReference>
<proteinExistence type="inferred from homology"/>
<dbReference type="Gene3D" id="3.40.190.10">
    <property type="entry name" value="Periplasmic binding protein-like II"/>
    <property type="match status" value="2"/>
</dbReference>
<sequence length="311" mass="34797">MRLRQVEAFRATMLTGTITGASKLLMITQPSASRLISDLEANLGFSLFERSKGRLQPTPEGVKFFQEVERAFAGMDRLERVAAQIREERTGHLTVHCAPAMSTNLIPGALRLFEEKRPSVKVTIEVRSPVTIFEALQAHSTDVAVSNSYAELPGIEQEPLVSTDFVCALPPGHRLAEKETITPEDLDGEPYIGLSPEGPLNWNTIDQMFEDHKVSVDTRMSTQRAHTAYAAIAEGIGFSILEPFSAREWANNGVIIRKFRPRIQFSFSLCYPRHKVRSQLAQEFGQAIKQHLFLHPPMFNEHIANLEAADD</sequence>
<dbReference type="AlphaFoldDB" id="A0A3D9HMZ0"/>
<reference evidence="6 7" key="1">
    <citation type="submission" date="2018-07" db="EMBL/GenBank/DDBJ databases">
        <title>Genomic Encyclopedia of Type Strains, Phase III (KMG-III): the genomes of soil and plant-associated and newly described type strains.</title>
        <authorList>
            <person name="Whitman W."/>
        </authorList>
    </citation>
    <scope>NUCLEOTIDE SEQUENCE [LARGE SCALE GENOMIC DNA]</scope>
    <source>
        <strain evidence="6 7">CECT 8488</strain>
    </source>
</reference>
<dbReference type="Gene3D" id="1.10.10.10">
    <property type="entry name" value="Winged helix-like DNA-binding domain superfamily/Winged helix DNA-binding domain"/>
    <property type="match status" value="1"/>
</dbReference>
<evidence type="ECO:0000256" key="3">
    <source>
        <dbReference type="ARBA" id="ARBA00023125"/>
    </source>
</evidence>
<evidence type="ECO:0000256" key="2">
    <source>
        <dbReference type="ARBA" id="ARBA00023015"/>
    </source>
</evidence>
<dbReference type="CDD" id="cd08415">
    <property type="entry name" value="PBP2_LysR_opines_like"/>
    <property type="match status" value="1"/>
</dbReference>
<dbReference type="SUPFAM" id="SSF46785">
    <property type="entry name" value="Winged helix' DNA-binding domain"/>
    <property type="match status" value="1"/>
</dbReference>
<dbReference type="PANTHER" id="PTHR30427">
    <property type="entry name" value="TRANSCRIPTIONAL ACTIVATOR PROTEIN LYSR"/>
    <property type="match status" value="1"/>
</dbReference>
<dbReference type="InterPro" id="IPR036388">
    <property type="entry name" value="WH-like_DNA-bd_sf"/>
</dbReference>
<dbReference type="Pfam" id="PF03466">
    <property type="entry name" value="LysR_substrate"/>
    <property type="match status" value="1"/>
</dbReference>
<name>A0A3D9HMZ0_9PROT</name>
<protein>
    <submittedName>
        <fullName evidence="6">DNA-binding transcriptional LysR family regulator</fullName>
    </submittedName>
</protein>
<organism evidence="6 7">
    <name type="scientific">Aestuariispira insulae</name>
    <dbReference type="NCBI Taxonomy" id="1461337"/>
    <lineage>
        <taxon>Bacteria</taxon>
        <taxon>Pseudomonadati</taxon>
        <taxon>Pseudomonadota</taxon>
        <taxon>Alphaproteobacteria</taxon>
        <taxon>Rhodospirillales</taxon>
        <taxon>Kiloniellaceae</taxon>
        <taxon>Aestuariispira</taxon>
    </lineage>
</organism>
<evidence type="ECO:0000259" key="5">
    <source>
        <dbReference type="PROSITE" id="PS50931"/>
    </source>
</evidence>
<dbReference type="PRINTS" id="PR00039">
    <property type="entry name" value="HTHLYSR"/>
</dbReference>
<dbReference type="SUPFAM" id="SSF53850">
    <property type="entry name" value="Periplasmic binding protein-like II"/>
    <property type="match status" value="1"/>
</dbReference>
<dbReference type="InterPro" id="IPR005119">
    <property type="entry name" value="LysR_subst-bd"/>
</dbReference>
<keyword evidence="4" id="KW-0804">Transcription</keyword>
<dbReference type="RefSeq" id="WP_115936568.1">
    <property type="nucleotide sequence ID" value="NZ_QRDW01000004.1"/>
</dbReference>
<dbReference type="GO" id="GO:0010628">
    <property type="term" value="P:positive regulation of gene expression"/>
    <property type="evidence" value="ECO:0007669"/>
    <property type="project" value="TreeGrafter"/>
</dbReference>
<dbReference type="InterPro" id="IPR037424">
    <property type="entry name" value="NocR_PBP2"/>
</dbReference>
<feature type="domain" description="HTH lysR-type" evidence="5">
    <location>
        <begin position="1"/>
        <end position="58"/>
    </location>
</feature>
<comment type="caution">
    <text evidence="6">The sequence shown here is derived from an EMBL/GenBank/DDBJ whole genome shotgun (WGS) entry which is preliminary data.</text>
</comment>
<gene>
    <name evidence="6" type="ORF">DFP90_10436</name>
</gene>
<accession>A0A3D9HMZ0</accession>
<dbReference type="OrthoDB" id="8479870at2"/>
<dbReference type="InterPro" id="IPR036390">
    <property type="entry name" value="WH_DNA-bd_sf"/>
</dbReference>
<keyword evidence="7" id="KW-1185">Reference proteome</keyword>
<dbReference type="PROSITE" id="PS50931">
    <property type="entry name" value="HTH_LYSR"/>
    <property type="match status" value="1"/>
</dbReference>
<evidence type="ECO:0000313" key="7">
    <source>
        <dbReference type="Proteomes" id="UP000256845"/>
    </source>
</evidence>